<dbReference type="InterPro" id="IPR008030">
    <property type="entry name" value="NmrA-like"/>
</dbReference>
<dbReference type="GeneID" id="4708942"/>
<dbReference type="Gene3D" id="3.40.50.720">
    <property type="entry name" value="NAD(P)-binding Rossmann-like Domain"/>
    <property type="match status" value="1"/>
</dbReference>
<dbReference type="eggNOG" id="ENOG502S12R">
    <property type="taxonomic scope" value="Eukaryota"/>
</dbReference>
<protein>
    <submittedName>
        <fullName evidence="4">Isoflavone reductase family protein</fullName>
    </submittedName>
</protein>
<name>A1C4G9_ASPCL</name>
<dbReference type="InterPro" id="IPR036291">
    <property type="entry name" value="NAD(P)-bd_dom_sf"/>
</dbReference>
<organism evidence="4 5">
    <name type="scientific">Aspergillus clavatus (strain ATCC 1007 / CBS 513.65 / DSM 816 / NCTC 3887 / NRRL 1 / QM 1276 / 107)</name>
    <dbReference type="NCBI Taxonomy" id="344612"/>
    <lineage>
        <taxon>Eukaryota</taxon>
        <taxon>Fungi</taxon>
        <taxon>Dikarya</taxon>
        <taxon>Ascomycota</taxon>
        <taxon>Pezizomycotina</taxon>
        <taxon>Eurotiomycetes</taxon>
        <taxon>Eurotiomycetidae</taxon>
        <taxon>Eurotiales</taxon>
        <taxon>Aspergillaceae</taxon>
        <taxon>Aspergillus</taxon>
        <taxon>Aspergillus subgen. Fumigati</taxon>
    </lineage>
</organism>
<dbReference type="InterPro" id="IPR051609">
    <property type="entry name" value="NmrA/Isoflavone_reductase-like"/>
</dbReference>
<evidence type="ECO:0000313" key="5">
    <source>
        <dbReference type="Proteomes" id="UP000006701"/>
    </source>
</evidence>
<feature type="domain" description="NmrA-like" evidence="3">
    <location>
        <begin position="5"/>
        <end position="281"/>
    </location>
</feature>
<accession>A1C4G9</accession>
<evidence type="ECO:0000313" key="4">
    <source>
        <dbReference type="EMBL" id="EAW15309.1"/>
    </source>
</evidence>
<keyword evidence="5" id="KW-1185">Reference proteome</keyword>
<keyword evidence="1" id="KW-0521">NADP</keyword>
<dbReference type="KEGG" id="act:ACLA_059760"/>
<dbReference type="SUPFAM" id="SSF51735">
    <property type="entry name" value="NAD(P)-binding Rossmann-fold domains"/>
    <property type="match status" value="1"/>
</dbReference>
<dbReference type="PANTHER" id="PTHR47706">
    <property type="entry name" value="NMRA-LIKE FAMILY PROTEIN"/>
    <property type="match status" value="1"/>
</dbReference>
<proteinExistence type="predicted"/>
<dbReference type="VEuPathDB" id="FungiDB:ACLA_059760"/>
<dbReference type="GO" id="GO:0016491">
    <property type="term" value="F:oxidoreductase activity"/>
    <property type="evidence" value="ECO:0007669"/>
    <property type="project" value="UniProtKB-KW"/>
</dbReference>
<dbReference type="HOGENOM" id="CLU_044876_3_3_1"/>
<sequence>MTITETKVIIIGAGGLLGPHIVSALDTHPRFAVSILARKSSQSIFPSHLPVYRIADSYPEPELLKAFQGHDVVISTITAQGTGTQQQKAFIDAAVKAGVRRFIPSEFVPDMRNEKALELLPAFVKPKLEVIDYLKSKEKEGLQWTAFVTGLFVDLVIGPFLGYSLTERRATLLNDGLDRWSGTTCATTALAVRNALLHPQLTINKRLFIASVTVTQREILAALERATATKWQVTYVDAEDEKDAAFRELWNGNPRGIKKLIKHMACVEGYSGNYLQLEKSANNLLSLPSESLDEIVARVVGRI</sequence>
<dbReference type="InterPro" id="IPR045312">
    <property type="entry name" value="PCBER-like"/>
</dbReference>
<dbReference type="EMBL" id="DS026990">
    <property type="protein sequence ID" value="EAW15309.1"/>
    <property type="molecule type" value="Genomic_DNA"/>
</dbReference>
<keyword evidence="2" id="KW-0560">Oxidoreductase</keyword>
<evidence type="ECO:0000256" key="1">
    <source>
        <dbReference type="ARBA" id="ARBA00022857"/>
    </source>
</evidence>
<dbReference type="Proteomes" id="UP000006701">
    <property type="component" value="Unassembled WGS sequence"/>
</dbReference>
<dbReference type="RefSeq" id="XP_001276735.1">
    <property type="nucleotide sequence ID" value="XM_001276734.1"/>
</dbReference>
<dbReference type="OMA" id="MRYITCV"/>
<dbReference type="OrthoDB" id="9974981at2759"/>
<dbReference type="Gene3D" id="3.90.25.10">
    <property type="entry name" value="UDP-galactose 4-epimerase, domain 1"/>
    <property type="match status" value="1"/>
</dbReference>
<dbReference type="STRING" id="344612.A1C4G9"/>
<dbReference type="Pfam" id="PF05368">
    <property type="entry name" value="NmrA"/>
    <property type="match status" value="1"/>
</dbReference>
<dbReference type="AlphaFoldDB" id="A1C4G9"/>
<evidence type="ECO:0000256" key="2">
    <source>
        <dbReference type="ARBA" id="ARBA00023002"/>
    </source>
</evidence>
<reference evidence="4 5" key="1">
    <citation type="journal article" date="2008" name="PLoS Genet.">
        <title>Genomic islands in the pathogenic filamentous fungus Aspergillus fumigatus.</title>
        <authorList>
            <person name="Fedorova N.D."/>
            <person name="Khaldi N."/>
            <person name="Joardar V.S."/>
            <person name="Maiti R."/>
            <person name="Amedeo P."/>
            <person name="Anderson M.J."/>
            <person name="Crabtree J."/>
            <person name="Silva J.C."/>
            <person name="Badger J.H."/>
            <person name="Albarraq A."/>
            <person name="Angiuoli S."/>
            <person name="Bussey H."/>
            <person name="Bowyer P."/>
            <person name="Cotty P.J."/>
            <person name="Dyer P.S."/>
            <person name="Egan A."/>
            <person name="Galens K."/>
            <person name="Fraser-Liggett C.M."/>
            <person name="Haas B.J."/>
            <person name="Inman J.M."/>
            <person name="Kent R."/>
            <person name="Lemieux S."/>
            <person name="Malavazi I."/>
            <person name="Orvis J."/>
            <person name="Roemer T."/>
            <person name="Ronning C.M."/>
            <person name="Sundaram J.P."/>
            <person name="Sutton G."/>
            <person name="Turner G."/>
            <person name="Venter J.C."/>
            <person name="White O.R."/>
            <person name="Whitty B.R."/>
            <person name="Youngman P."/>
            <person name="Wolfe K.H."/>
            <person name="Goldman G.H."/>
            <person name="Wortman J.R."/>
            <person name="Jiang B."/>
            <person name="Denning D.W."/>
            <person name="Nierman W.C."/>
        </authorList>
    </citation>
    <scope>NUCLEOTIDE SEQUENCE [LARGE SCALE GENOMIC DNA]</scope>
    <source>
        <strain evidence="5">ATCC 1007 / CBS 513.65 / DSM 816 / NCTC 3887 / NRRL 1</strain>
    </source>
</reference>
<dbReference type="CDD" id="cd05259">
    <property type="entry name" value="PCBER_SDR_a"/>
    <property type="match status" value="1"/>
</dbReference>
<gene>
    <name evidence="4" type="ORF">ACLA_059760</name>
</gene>
<dbReference type="PANTHER" id="PTHR47706:SF9">
    <property type="entry name" value="NMRA-LIKE DOMAIN-CONTAINING PROTEIN-RELATED"/>
    <property type="match status" value="1"/>
</dbReference>
<evidence type="ECO:0000259" key="3">
    <source>
        <dbReference type="Pfam" id="PF05368"/>
    </source>
</evidence>